<dbReference type="AlphaFoldDB" id="A0AAD9PAX5"/>
<keyword evidence="2" id="KW-1185">Reference proteome</keyword>
<name>A0AAD9PAX5_RIDPI</name>
<sequence>MNPWLQVDVLVNTPSGNGDHLTQCGVVSKAFYNAGGDNLQQCSEAVNMMLTCRWFVSQCSEAVNMMLTCRWFGASESSEYDVDLSLVCEPVQ</sequence>
<organism evidence="1 2">
    <name type="scientific">Ridgeia piscesae</name>
    <name type="common">Tubeworm</name>
    <dbReference type="NCBI Taxonomy" id="27915"/>
    <lineage>
        <taxon>Eukaryota</taxon>
        <taxon>Metazoa</taxon>
        <taxon>Spiralia</taxon>
        <taxon>Lophotrochozoa</taxon>
        <taxon>Annelida</taxon>
        <taxon>Polychaeta</taxon>
        <taxon>Sedentaria</taxon>
        <taxon>Canalipalpata</taxon>
        <taxon>Sabellida</taxon>
        <taxon>Siboglinidae</taxon>
        <taxon>Ridgeia</taxon>
    </lineage>
</organism>
<dbReference type="EMBL" id="JAODUO010000053">
    <property type="protein sequence ID" value="KAK2191446.1"/>
    <property type="molecule type" value="Genomic_DNA"/>
</dbReference>
<comment type="caution">
    <text evidence="1">The sequence shown here is derived from an EMBL/GenBank/DDBJ whole genome shotgun (WGS) entry which is preliminary data.</text>
</comment>
<proteinExistence type="predicted"/>
<accession>A0AAD9PAX5</accession>
<gene>
    <name evidence="1" type="ORF">NP493_53g15011</name>
</gene>
<evidence type="ECO:0000313" key="2">
    <source>
        <dbReference type="Proteomes" id="UP001209878"/>
    </source>
</evidence>
<reference evidence="1" key="1">
    <citation type="journal article" date="2023" name="Mol. Biol. Evol.">
        <title>Third-Generation Sequencing Reveals the Adaptive Role of the Epigenome in Three Deep-Sea Polychaetes.</title>
        <authorList>
            <person name="Perez M."/>
            <person name="Aroh O."/>
            <person name="Sun Y."/>
            <person name="Lan Y."/>
            <person name="Juniper S.K."/>
            <person name="Young C.R."/>
            <person name="Angers B."/>
            <person name="Qian P.Y."/>
        </authorList>
    </citation>
    <scope>NUCLEOTIDE SEQUENCE</scope>
    <source>
        <strain evidence="1">R07B-5</strain>
    </source>
</reference>
<protein>
    <submittedName>
        <fullName evidence="1">Uncharacterized protein</fullName>
    </submittedName>
</protein>
<dbReference type="Proteomes" id="UP001209878">
    <property type="component" value="Unassembled WGS sequence"/>
</dbReference>
<evidence type="ECO:0000313" key="1">
    <source>
        <dbReference type="EMBL" id="KAK2191446.1"/>
    </source>
</evidence>